<dbReference type="EMBL" id="BNAT01000002">
    <property type="protein sequence ID" value="GHH82904.1"/>
    <property type="molecule type" value="Genomic_DNA"/>
</dbReference>
<evidence type="ECO:0000313" key="3">
    <source>
        <dbReference type="Proteomes" id="UP000603227"/>
    </source>
</evidence>
<evidence type="ECO:0000313" key="2">
    <source>
        <dbReference type="EMBL" id="GHH82904.1"/>
    </source>
</evidence>
<gene>
    <name evidence="2" type="ORF">GCM10017771_08350</name>
</gene>
<protein>
    <submittedName>
        <fullName evidence="2">Uncharacterized protein</fullName>
    </submittedName>
</protein>
<reference evidence="2" key="2">
    <citation type="submission" date="2020-09" db="EMBL/GenBank/DDBJ databases">
        <authorList>
            <person name="Sun Q."/>
            <person name="Zhou Y."/>
        </authorList>
    </citation>
    <scope>NUCLEOTIDE SEQUENCE</scope>
    <source>
        <strain evidence="2">CGMCC 4.7403</strain>
    </source>
</reference>
<sequence>MAPFREGSSARAPALTAEYRLFLAATGGDMSVFGSPDRLAGFGGVDPGCGKQAGPPWSRAEALRRRQPLPEPIR</sequence>
<comment type="caution">
    <text evidence="2">The sequence shown here is derived from an EMBL/GenBank/DDBJ whole genome shotgun (WGS) entry which is preliminary data.</text>
</comment>
<keyword evidence="3" id="KW-1185">Reference proteome</keyword>
<name>A0A919GF64_9ACTN</name>
<reference evidence="2" key="1">
    <citation type="journal article" date="2014" name="Int. J. Syst. Evol. Microbiol.">
        <title>Complete genome sequence of Corynebacterium casei LMG S-19264T (=DSM 44701T), isolated from a smear-ripened cheese.</title>
        <authorList>
            <consortium name="US DOE Joint Genome Institute (JGI-PGF)"/>
            <person name="Walter F."/>
            <person name="Albersmeier A."/>
            <person name="Kalinowski J."/>
            <person name="Ruckert C."/>
        </authorList>
    </citation>
    <scope>NUCLEOTIDE SEQUENCE</scope>
    <source>
        <strain evidence="2">CGMCC 4.7403</strain>
    </source>
</reference>
<dbReference type="AlphaFoldDB" id="A0A919GF64"/>
<evidence type="ECO:0000256" key="1">
    <source>
        <dbReference type="SAM" id="MobiDB-lite"/>
    </source>
</evidence>
<organism evidence="2 3">
    <name type="scientific">Streptomyces capitiformicae</name>
    <dbReference type="NCBI Taxonomy" id="2014920"/>
    <lineage>
        <taxon>Bacteria</taxon>
        <taxon>Bacillati</taxon>
        <taxon>Actinomycetota</taxon>
        <taxon>Actinomycetes</taxon>
        <taxon>Kitasatosporales</taxon>
        <taxon>Streptomycetaceae</taxon>
        <taxon>Streptomyces</taxon>
    </lineage>
</organism>
<feature type="region of interest" description="Disordered" evidence="1">
    <location>
        <begin position="44"/>
        <end position="74"/>
    </location>
</feature>
<dbReference type="Proteomes" id="UP000603227">
    <property type="component" value="Unassembled WGS sequence"/>
</dbReference>
<proteinExistence type="predicted"/>
<accession>A0A919GF64</accession>